<gene>
    <name evidence="1" type="ORF">PoB_007099700</name>
</gene>
<organism evidence="1 2">
    <name type="scientific">Plakobranchus ocellatus</name>
    <dbReference type="NCBI Taxonomy" id="259542"/>
    <lineage>
        <taxon>Eukaryota</taxon>
        <taxon>Metazoa</taxon>
        <taxon>Spiralia</taxon>
        <taxon>Lophotrochozoa</taxon>
        <taxon>Mollusca</taxon>
        <taxon>Gastropoda</taxon>
        <taxon>Heterobranchia</taxon>
        <taxon>Euthyneura</taxon>
        <taxon>Panpulmonata</taxon>
        <taxon>Sacoglossa</taxon>
        <taxon>Placobranchoidea</taxon>
        <taxon>Plakobranchidae</taxon>
        <taxon>Plakobranchus</taxon>
    </lineage>
</organism>
<comment type="caution">
    <text evidence="1">The sequence shown here is derived from an EMBL/GenBank/DDBJ whole genome shotgun (WGS) entry which is preliminary data.</text>
</comment>
<protein>
    <submittedName>
        <fullName evidence="1">Uncharacterized protein</fullName>
    </submittedName>
</protein>
<accession>A0AAV4DJN1</accession>
<dbReference type="Proteomes" id="UP000735302">
    <property type="component" value="Unassembled WGS sequence"/>
</dbReference>
<evidence type="ECO:0000313" key="1">
    <source>
        <dbReference type="EMBL" id="GFO44492.1"/>
    </source>
</evidence>
<keyword evidence="2" id="KW-1185">Reference proteome</keyword>
<evidence type="ECO:0000313" key="2">
    <source>
        <dbReference type="Proteomes" id="UP000735302"/>
    </source>
</evidence>
<sequence length="123" mass="13753">MSYASSNSYCGLPNSAEYVLHNEKINGISLAFHLRRGKYAEISVKPEPFPTLQRVQIVQQYVDDINEEACKVARVQSPRLTAWFCPQSPPGGGVCVCVCTCETQQAGGRMEERRDTCEEEMDC</sequence>
<dbReference type="AlphaFoldDB" id="A0AAV4DJN1"/>
<reference evidence="1 2" key="1">
    <citation type="journal article" date="2021" name="Elife">
        <title>Chloroplast acquisition without the gene transfer in kleptoplastic sea slugs, Plakobranchus ocellatus.</title>
        <authorList>
            <person name="Maeda T."/>
            <person name="Takahashi S."/>
            <person name="Yoshida T."/>
            <person name="Shimamura S."/>
            <person name="Takaki Y."/>
            <person name="Nagai Y."/>
            <person name="Toyoda A."/>
            <person name="Suzuki Y."/>
            <person name="Arimoto A."/>
            <person name="Ishii H."/>
            <person name="Satoh N."/>
            <person name="Nishiyama T."/>
            <person name="Hasebe M."/>
            <person name="Maruyama T."/>
            <person name="Minagawa J."/>
            <person name="Obokata J."/>
            <person name="Shigenobu S."/>
        </authorList>
    </citation>
    <scope>NUCLEOTIDE SEQUENCE [LARGE SCALE GENOMIC DNA]</scope>
</reference>
<proteinExistence type="predicted"/>
<dbReference type="EMBL" id="BLXT01007956">
    <property type="protein sequence ID" value="GFO44492.1"/>
    <property type="molecule type" value="Genomic_DNA"/>
</dbReference>
<name>A0AAV4DJN1_9GAST</name>